<dbReference type="STRING" id="1630136.AS592_04620"/>
<keyword evidence="3" id="KW-1185">Reference proteome</keyword>
<dbReference type="CDD" id="cd00158">
    <property type="entry name" value="RHOD"/>
    <property type="match status" value="1"/>
</dbReference>
<evidence type="ECO:0000259" key="1">
    <source>
        <dbReference type="PROSITE" id="PS50206"/>
    </source>
</evidence>
<organism evidence="2 3">
    <name type="scientific">Sulfurovum riftiae</name>
    <dbReference type="NCBI Taxonomy" id="1630136"/>
    <lineage>
        <taxon>Bacteria</taxon>
        <taxon>Pseudomonadati</taxon>
        <taxon>Campylobacterota</taxon>
        <taxon>Epsilonproteobacteria</taxon>
        <taxon>Campylobacterales</taxon>
        <taxon>Sulfurovaceae</taxon>
        <taxon>Sulfurovum</taxon>
    </lineage>
</organism>
<dbReference type="RefSeq" id="WP_067331822.1">
    <property type="nucleotide sequence ID" value="NZ_LNKT01000056.1"/>
</dbReference>
<evidence type="ECO:0000313" key="2">
    <source>
        <dbReference type="EMBL" id="KYJ85880.1"/>
    </source>
</evidence>
<evidence type="ECO:0000313" key="3">
    <source>
        <dbReference type="Proteomes" id="UP000075359"/>
    </source>
</evidence>
<reference evidence="2 3" key="1">
    <citation type="submission" date="2015-11" db="EMBL/GenBank/DDBJ databases">
        <title>Draft genome of Sulfurovum riftiae 1812E, a member of the Epsilonproteobacteria isolated from the tube of the deep-sea hydrothermal vent tubewom Riftia pachyptila.</title>
        <authorList>
            <person name="Vetriani C."/>
            <person name="Giovannelli D."/>
        </authorList>
    </citation>
    <scope>NUCLEOTIDE SEQUENCE [LARGE SCALE GENOMIC DNA]</scope>
    <source>
        <strain evidence="2 3">1812E</strain>
    </source>
</reference>
<dbReference type="Gene3D" id="3.40.250.10">
    <property type="entry name" value="Rhodanese-like domain"/>
    <property type="match status" value="1"/>
</dbReference>
<proteinExistence type="predicted"/>
<comment type="caution">
    <text evidence="2">The sequence shown here is derived from an EMBL/GenBank/DDBJ whole genome shotgun (WGS) entry which is preliminary data.</text>
</comment>
<protein>
    <recommendedName>
        <fullName evidence="1">Rhodanese domain-containing protein</fullName>
    </recommendedName>
</protein>
<dbReference type="InterPro" id="IPR036873">
    <property type="entry name" value="Rhodanese-like_dom_sf"/>
</dbReference>
<dbReference type="PROSITE" id="PS50206">
    <property type="entry name" value="RHODANESE_3"/>
    <property type="match status" value="1"/>
</dbReference>
<name>A0A151CEC3_9BACT</name>
<dbReference type="Proteomes" id="UP000075359">
    <property type="component" value="Unassembled WGS sequence"/>
</dbReference>
<dbReference type="SUPFAM" id="SSF52821">
    <property type="entry name" value="Rhodanese/Cell cycle control phosphatase"/>
    <property type="match status" value="1"/>
</dbReference>
<sequence>MKALAFSLLFLFSLQAENLRVYQYTGVETHHTDRNGKREKIHVEREIDPDCLNIEISNEMMWEGSYANPAVPKACKKMFVTSVGQIQPMQLSPDIETYGEMEVMKFIKEMKKRDDMLLIDTRMEEWYHYRTIPGAINISHLDISKADVFPKAFRKALKTMGVTQKNGTYDFSKAKTIVLFCNGAWCGQSPDMIKHLIKLGYPPQKIKWYRGGMHDWLTLSMTSTRGQ</sequence>
<feature type="domain" description="Rhodanese" evidence="1">
    <location>
        <begin position="112"/>
        <end position="225"/>
    </location>
</feature>
<dbReference type="InterPro" id="IPR001763">
    <property type="entry name" value="Rhodanese-like_dom"/>
</dbReference>
<dbReference type="AlphaFoldDB" id="A0A151CEC3"/>
<dbReference type="SMART" id="SM00450">
    <property type="entry name" value="RHOD"/>
    <property type="match status" value="1"/>
</dbReference>
<gene>
    <name evidence="2" type="ORF">AS592_04620</name>
</gene>
<dbReference type="EMBL" id="LNKT01000056">
    <property type="protein sequence ID" value="KYJ85880.1"/>
    <property type="molecule type" value="Genomic_DNA"/>
</dbReference>
<dbReference type="Pfam" id="PF00581">
    <property type="entry name" value="Rhodanese"/>
    <property type="match status" value="1"/>
</dbReference>
<dbReference type="OrthoDB" id="9784513at2"/>
<accession>A0A151CEC3</accession>